<dbReference type="GeneID" id="85308045"/>
<sequence>METSAAKRRKLSPQASVPIDNHESTTPQDAPPERLTRASYASPTKSSLSRHNPDVLKKRQAPAARLKAPPPGPAESAINEPPRSPVRKIGGAMASRPRRSPIKPTPRPLPPPGPDDDEEILNPFLGRVLRRSPAAAEPEVVPEPELPPTPQHPDPVVSTPPTGIHSTPSRRPRRSKALAEKIRSSPTKQQLPAKEPPTKDAPTREAPTKQLPPNSREFQNGAHSNTIAAPPPAIHEEQRGRDGQSPHVSTIRGVEPLDPDAEKRRQRDALLAEIKQLESDLDVMARENERIRLSHPAKIEAPAPKNGNELVGILRRHVTTSEKTSQPQLSPSWVQTALNPIAFLPFSKPSSSLPTLFPEDSTSAEPDSEIISHHPIPMSAEEALPYLQVFTPLSFTSHISILPTDDADDPSLQRHSITATSASAPGLLSARIEMTVDTRSHAVVDLAVPRLDPPAAAAELASVVERVGAVARQRSDSDDVAGASAAAGNVAVLAWAIAEWLRLAVRRAKAWRALERELGTEEGVVESVGRMRARRRGRKGGGAAGPGGEDGDAEVGDGYVDDGSVADVMGSLVDASDLLPYMGQRSMDFRVPALGGGGGGAETADLRVQWRIEFDWTGEGRSRIGVLVGMPGKWHHADGRDRLSGIPALFDELLQQNDDPVASVRTIVALLAGGQGS</sequence>
<feature type="compositionally biased region" description="Polar residues" evidence="1">
    <location>
        <begin position="211"/>
        <end position="227"/>
    </location>
</feature>
<feature type="region of interest" description="Disordered" evidence="1">
    <location>
        <begin position="535"/>
        <end position="557"/>
    </location>
</feature>
<organism evidence="2 3">
    <name type="scientific">Phialemonium atrogriseum</name>
    <dbReference type="NCBI Taxonomy" id="1093897"/>
    <lineage>
        <taxon>Eukaryota</taxon>
        <taxon>Fungi</taxon>
        <taxon>Dikarya</taxon>
        <taxon>Ascomycota</taxon>
        <taxon>Pezizomycotina</taxon>
        <taxon>Sordariomycetes</taxon>
        <taxon>Sordariomycetidae</taxon>
        <taxon>Cephalothecales</taxon>
        <taxon>Cephalothecaceae</taxon>
        <taxon>Phialemonium</taxon>
    </lineage>
</organism>
<gene>
    <name evidence="2" type="ORF">QBC33DRAFT_457494</name>
</gene>
<comment type="caution">
    <text evidence="2">The sequence shown here is derived from an EMBL/GenBank/DDBJ whole genome shotgun (WGS) entry which is preliminary data.</text>
</comment>
<proteinExistence type="predicted"/>
<dbReference type="AlphaFoldDB" id="A0AAJ0FD95"/>
<evidence type="ECO:0000313" key="2">
    <source>
        <dbReference type="EMBL" id="KAK1764366.1"/>
    </source>
</evidence>
<feature type="compositionally biased region" description="Polar residues" evidence="1">
    <location>
        <begin position="39"/>
        <end position="50"/>
    </location>
</feature>
<feature type="compositionally biased region" description="Pro residues" evidence="1">
    <location>
        <begin position="103"/>
        <end position="113"/>
    </location>
</feature>
<dbReference type="RefSeq" id="XP_060280579.1">
    <property type="nucleotide sequence ID" value="XM_060424858.1"/>
</dbReference>
<reference evidence="2" key="1">
    <citation type="submission" date="2023-06" db="EMBL/GenBank/DDBJ databases">
        <title>Genome-scale phylogeny and comparative genomics of the fungal order Sordariales.</title>
        <authorList>
            <consortium name="Lawrence Berkeley National Laboratory"/>
            <person name="Hensen N."/>
            <person name="Bonometti L."/>
            <person name="Westerberg I."/>
            <person name="Brannstrom I.O."/>
            <person name="Guillou S."/>
            <person name="Cros-Aarteil S."/>
            <person name="Calhoun S."/>
            <person name="Haridas S."/>
            <person name="Kuo A."/>
            <person name="Mondo S."/>
            <person name="Pangilinan J."/>
            <person name="Riley R."/>
            <person name="Labutti K."/>
            <person name="Andreopoulos B."/>
            <person name="Lipzen A."/>
            <person name="Chen C."/>
            <person name="Yanf M."/>
            <person name="Daum C."/>
            <person name="Ng V."/>
            <person name="Clum A."/>
            <person name="Steindorff A."/>
            <person name="Ohm R."/>
            <person name="Martin F."/>
            <person name="Silar P."/>
            <person name="Natvig D."/>
            <person name="Lalanne C."/>
            <person name="Gautier V."/>
            <person name="Ament-Velasquez S.L."/>
            <person name="Kruys A."/>
            <person name="Hutchinson M.I."/>
            <person name="Powell A.J."/>
            <person name="Barry K."/>
            <person name="Miller A.N."/>
            <person name="Grigoriev I.V."/>
            <person name="Debuchy R."/>
            <person name="Gladieux P."/>
            <person name="Thoren M.H."/>
            <person name="Johannesson H."/>
        </authorList>
    </citation>
    <scope>NUCLEOTIDE SEQUENCE</scope>
    <source>
        <strain evidence="2">8032-3</strain>
    </source>
</reference>
<feature type="compositionally biased region" description="Basic residues" evidence="1">
    <location>
        <begin position="1"/>
        <end position="11"/>
    </location>
</feature>
<dbReference type="Proteomes" id="UP001244011">
    <property type="component" value="Unassembled WGS sequence"/>
</dbReference>
<feature type="compositionally biased region" description="Basic and acidic residues" evidence="1">
    <location>
        <begin position="196"/>
        <end position="207"/>
    </location>
</feature>
<name>A0AAJ0FD95_9PEZI</name>
<protein>
    <submittedName>
        <fullName evidence="2">Uncharacterized protein</fullName>
    </submittedName>
</protein>
<dbReference type="EMBL" id="MU839020">
    <property type="protein sequence ID" value="KAK1764366.1"/>
    <property type="molecule type" value="Genomic_DNA"/>
</dbReference>
<feature type="compositionally biased region" description="Pro residues" evidence="1">
    <location>
        <begin position="144"/>
        <end position="153"/>
    </location>
</feature>
<keyword evidence="3" id="KW-1185">Reference proteome</keyword>
<feature type="region of interest" description="Disordered" evidence="1">
    <location>
        <begin position="1"/>
        <end position="264"/>
    </location>
</feature>
<feature type="compositionally biased region" description="Basic and acidic residues" evidence="1">
    <location>
        <begin position="234"/>
        <end position="244"/>
    </location>
</feature>
<evidence type="ECO:0000256" key="1">
    <source>
        <dbReference type="SAM" id="MobiDB-lite"/>
    </source>
</evidence>
<evidence type="ECO:0000313" key="3">
    <source>
        <dbReference type="Proteomes" id="UP001244011"/>
    </source>
</evidence>
<accession>A0AAJ0FD95</accession>